<evidence type="ECO:0000259" key="10">
    <source>
        <dbReference type="Pfam" id="PF21088"/>
    </source>
</evidence>
<gene>
    <name evidence="11" type="ORF">HH303_04460</name>
</gene>
<evidence type="ECO:0000313" key="11">
    <source>
        <dbReference type="EMBL" id="NMM43717.1"/>
    </source>
</evidence>
<comment type="caution">
    <text evidence="7">Lacks conserved residue(s) required for the propagation of feature annotation.</text>
</comment>
<keyword evidence="6 7" id="KW-0472">Membrane</keyword>
<dbReference type="Pfam" id="PF00924">
    <property type="entry name" value="MS_channel_2nd"/>
    <property type="match status" value="1"/>
</dbReference>
<evidence type="ECO:0000256" key="6">
    <source>
        <dbReference type="ARBA" id="ARBA00023136"/>
    </source>
</evidence>
<dbReference type="PANTHER" id="PTHR30221:SF1">
    <property type="entry name" value="SMALL-CONDUCTANCE MECHANOSENSITIVE CHANNEL"/>
    <property type="match status" value="1"/>
</dbReference>
<dbReference type="InterPro" id="IPR008910">
    <property type="entry name" value="MSC_TM_helix"/>
</dbReference>
<comment type="function">
    <text evidence="7">Mechanosensitive channel that participates in the regulation of osmotic pressure changes within the cell, opening in response to stretch forces in the membrane lipid bilayer, without the need for other proteins. Contributes to normal resistance to hypoosmotic shock. Forms an ion channel of 1.0 nanosiemens conductance with a slight preference for anions.</text>
</comment>
<dbReference type="RefSeq" id="WP_169623975.1">
    <property type="nucleotide sequence ID" value="NZ_JABBNT010000001.1"/>
</dbReference>
<dbReference type="InterPro" id="IPR011066">
    <property type="entry name" value="MscS_channel_C_sf"/>
</dbReference>
<comment type="similarity">
    <text evidence="2 7">Belongs to the MscS (TC 1.A.23) family.</text>
</comment>
<dbReference type="SUPFAM" id="SSF50182">
    <property type="entry name" value="Sm-like ribonucleoproteins"/>
    <property type="match status" value="1"/>
</dbReference>
<dbReference type="InterPro" id="IPR049142">
    <property type="entry name" value="MS_channel_1st"/>
</dbReference>
<name>A0A7Y0HF96_9PROT</name>
<dbReference type="AlphaFoldDB" id="A0A7Y0HF96"/>
<comment type="caution">
    <text evidence="11">The sequence shown here is derived from an EMBL/GenBank/DDBJ whole genome shotgun (WGS) entry which is preliminary data.</text>
</comment>
<evidence type="ECO:0000256" key="1">
    <source>
        <dbReference type="ARBA" id="ARBA00004651"/>
    </source>
</evidence>
<comment type="subcellular location">
    <subcellularLocation>
        <location evidence="7">Cell inner membrane</location>
        <topology evidence="7">Multi-pass membrane protein</topology>
    </subcellularLocation>
    <subcellularLocation>
        <location evidence="1">Cell membrane</location>
        <topology evidence="1">Multi-pass membrane protein</topology>
    </subcellularLocation>
</comment>
<dbReference type="Pfam" id="PF05552">
    <property type="entry name" value="MS_channel_1st_1"/>
    <property type="match status" value="1"/>
</dbReference>
<keyword evidence="7" id="KW-0407">Ion channel</keyword>
<sequence length="280" mass="30887">MEETTKLAQEAWEWMVPQALEYGTNIVGALVILLIGLWIAGRLSNWVRSSLSRFERIDSTLKPLFASMVRYLVVIITVIAILNQFGVQTASIIAVLGAAGLAIGLSLQGTLQNIAAGIMLLILRPFKVGDFVDAGPVSATVDEIGLFTTQFTTVDGIYVSCPNSNLWNSKITNYSRNGQRRMDLVVGISYEDDIGKALEILNGLMEKDDRVLKDPAPQTMVTTLGDSSVNITMRFWAKSADFWALKWDMTRWSKEKIEEGGLSIPFPQRDVHMIAAKADA</sequence>
<evidence type="ECO:0000256" key="4">
    <source>
        <dbReference type="ARBA" id="ARBA00022692"/>
    </source>
</evidence>
<dbReference type="InterPro" id="IPR045275">
    <property type="entry name" value="MscS_archaea/bacteria_type"/>
</dbReference>
<evidence type="ECO:0000313" key="12">
    <source>
        <dbReference type="Proteomes" id="UP000539372"/>
    </source>
</evidence>
<reference evidence="11 12" key="1">
    <citation type="submission" date="2020-04" db="EMBL/GenBank/DDBJ databases">
        <title>Rhodospirillaceae bacterium KN72 isolated from deep sea.</title>
        <authorList>
            <person name="Zhang D.-C."/>
        </authorList>
    </citation>
    <scope>NUCLEOTIDE SEQUENCE [LARGE SCALE GENOMIC DNA]</scope>
    <source>
        <strain evidence="11 12">KN72</strain>
    </source>
</reference>
<dbReference type="InterPro" id="IPR023408">
    <property type="entry name" value="MscS_beta-dom_sf"/>
</dbReference>
<dbReference type="GO" id="GO:0005886">
    <property type="term" value="C:plasma membrane"/>
    <property type="evidence" value="ECO:0007669"/>
    <property type="project" value="UniProtKB-SubCell"/>
</dbReference>
<feature type="domain" description="Mechanosensitive ion channel MscS" evidence="8">
    <location>
        <begin position="110"/>
        <end position="176"/>
    </location>
</feature>
<feature type="transmembrane region" description="Helical" evidence="7">
    <location>
        <begin position="92"/>
        <end position="123"/>
    </location>
</feature>
<dbReference type="GO" id="GO:0008381">
    <property type="term" value="F:mechanosensitive monoatomic ion channel activity"/>
    <property type="evidence" value="ECO:0007669"/>
    <property type="project" value="InterPro"/>
</dbReference>
<protein>
    <recommendedName>
        <fullName evidence="7">Small-conductance mechanosensitive channel</fullName>
    </recommendedName>
</protein>
<feature type="domain" description="Mechanosensitive ion channel MscS C-terminal" evidence="9">
    <location>
        <begin position="184"/>
        <end position="264"/>
    </location>
</feature>
<evidence type="ECO:0000259" key="8">
    <source>
        <dbReference type="Pfam" id="PF00924"/>
    </source>
</evidence>
<keyword evidence="7" id="KW-0997">Cell inner membrane</keyword>
<dbReference type="Gene3D" id="1.10.287.1260">
    <property type="match status" value="1"/>
</dbReference>
<evidence type="ECO:0000259" key="9">
    <source>
        <dbReference type="Pfam" id="PF21082"/>
    </source>
</evidence>
<keyword evidence="12" id="KW-1185">Reference proteome</keyword>
<dbReference type="Pfam" id="PF21082">
    <property type="entry name" value="MS_channel_3rd"/>
    <property type="match status" value="1"/>
</dbReference>
<keyword evidence="3" id="KW-1003">Cell membrane</keyword>
<dbReference type="InterPro" id="IPR049278">
    <property type="entry name" value="MS_channel_C"/>
</dbReference>
<dbReference type="InterPro" id="IPR010920">
    <property type="entry name" value="LSM_dom_sf"/>
</dbReference>
<dbReference type="InterPro" id="IPR011014">
    <property type="entry name" value="MscS_channel_TM-2"/>
</dbReference>
<evidence type="ECO:0000256" key="3">
    <source>
        <dbReference type="ARBA" id="ARBA00022475"/>
    </source>
</evidence>
<keyword evidence="5 7" id="KW-1133">Transmembrane helix</keyword>
<evidence type="ECO:0000256" key="7">
    <source>
        <dbReference type="RuleBase" id="RU369025"/>
    </source>
</evidence>
<dbReference type="SUPFAM" id="SSF82689">
    <property type="entry name" value="Mechanosensitive channel protein MscS (YggB), C-terminal domain"/>
    <property type="match status" value="1"/>
</dbReference>
<proteinExistence type="inferred from homology"/>
<comment type="subunit">
    <text evidence="7">Homoheptamer.</text>
</comment>
<dbReference type="Gene3D" id="2.30.30.60">
    <property type="match status" value="1"/>
</dbReference>
<organism evidence="11 12">
    <name type="scientific">Pacificispira spongiicola</name>
    <dbReference type="NCBI Taxonomy" id="2729598"/>
    <lineage>
        <taxon>Bacteria</taxon>
        <taxon>Pseudomonadati</taxon>
        <taxon>Pseudomonadota</taxon>
        <taxon>Alphaproteobacteria</taxon>
        <taxon>Rhodospirillales</taxon>
        <taxon>Rhodospirillaceae</taxon>
        <taxon>Pacificispira</taxon>
    </lineage>
</organism>
<keyword evidence="7" id="KW-0406">Ion transport</keyword>
<feature type="transmembrane region" description="Helical" evidence="7">
    <location>
        <begin position="22"/>
        <end position="43"/>
    </location>
</feature>
<dbReference type="EMBL" id="JABBNT010000001">
    <property type="protein sequence ID" value="NMM43717.1"/>
    <property type="molecule type" value="Genomic_DNA"/>
</dbReference>
<dbReference type="InterPro" id="IPR006685">
    <property type="entry name" value="MscS_channel_2nd"/>
</dbReference>
<feature type="transmembrane region" description="Helical" evidence="7">
    <location>
        <begin position="64"/>
        <end position="86"/>
    </location>
</feature>
<dbReference type="Gene3D" id="3.30.70.100">
    <property type="match status" value="1"/>
</dbReference>
<keyword evidence="7" id="KW-0813">Transport</keyword>
<dbReference type="Proteomes" id="UP000539372">
    <property type="component" value="Unassembled WGS sequence"/>
</dbReference>
<dbReference type="SUPFAM" id="SSF82861">
    <property type="entry name" value="Mechanosensitive channel protein MscS (YggB), transmembrane region"/>
    <property type="match status" value="1"/>
</dbReference>
<dbReference type="PANTHER" id="PTHR30221">
    <property type="entry name" value="SMALL-CONDUCTANCE MECHANOSENSITIVE CHANNEL"/>
    <property type="match status" value="1"/>
</dbReference>
<keyword evidence="4 7" id="KW-0812">Transmembrane</keyword>
<evidence type="ECO:0000256" key="5">
    <source>
        <dbReference type="ARBA" id="ARBA00022989"/>
    </source>
</evidence>
<accession>A0A7Y0HF96</accession>
<evidence type="ECO:0000256" key="2">
    <source>
        <dbReference type="ARBA" id="ARBA00008017"/>
    </source>
</evidence>
<dbReference type="Pfam" id="PF21088">
    <property type="entry name" value="MS_channel_1st"/>
    <property type="match status" value="1"/>
</dbReference>
<feature type="domain" description="Mechanosensitive ion channel transmembrane helices 2/3" evidence="10">
    <location>
        <begin position="68"/>
        <end position="108"/>
    </location>
</feature>